<accession>A0A4Y6RF41</accession>
<feature type="domain" description="Haemolysin activator HlyB C-terminal" evidence="4">
    <location>
        <begin position="227"/>
        <end position="540"/>
    </location>
</feature>
<dbReference type="Gene3D" id="3.10.20.310">
    <property type="entry name" value="membrane protein fhac"/>
    <property type="match status" value="1"/>
</dbReference>
<dbReference type="Pfam" id="PF08479">
    <property type="entry name" value="POTRA_2"/>
    <property type="match status" value="1"/>
</dbReference>
<sequence>MLKLLNIYKYICLYGNFIAPPIVIERILLRTKLLPLTLLLLIQNAYAVDPPSAGSQLQQIPVAPQLPKAPPAIRVQQGNVPATTVGDTTRITVQRLHVTAPPVFPESELIASTGFVPGSELTLGELRAMASNIASYYQKRGYFLAQAYLPAQDIEDGVVQINVLPGQYGQVQLRNQSNLSDGLAGTILAGLDGQVISTPPLERRLLLLSDLPGVQVSSTLAPGASLGASDLIVEVQPGSRFNGSIDVDNQGNRYTGRNRIGATLNINELAGIGDVASVRAFTSADGLNYGRLAYQGQAGLLRLGGAYTYMDYKLGKEFAVLEAKGTAKIASAYGSYPLIRSRSNNLYAQVSYDDKTFQDRTESTGSVNDKTARVWMLNLNGDAKDGWGGGGFSNYSLTYTTGKIDIETPQARLIDRLTVDTHGSFHKLAFNAARLQSLGGETSLFGSLSGQAASKNLDVSEKMGIGGMGGVRAYPGGEAYGDQGYVLNLELRQNLTAFTALPGQLQVLAFADTGSVKLNRDAWSAGENRRTLSGAGMGVTWTGANALVLKAYYAHKLGNAKATSAPDSAGRFWLQAVKYF</sequence>
<dbReference type="InterPro" id="IPR005565">
    <property type="entry name" value="Hemolysn_activator_HlyB_C"/>
</dbReference>
<keyword evidence="3" id="KW-0998">Cell outer membrane</keyword>
<name>A0A4Y6RF41_9BURK</name>
<dbReference type="OrthoDB" id="572300at2"/>
<evidence type="ECO:0000256" key="1">
    <source>
        <dbReference type="ARBA" id="ARBA00022452"/>
    </source>
</evidence>
<dbReference type="EMBL" id="CP041185">
    <property type="protein sequence ID" value="QDG71057.1"/>
    <property type="molecule type" value="Genomic_DNA"/>
</dbReference>
<dbReference type="Proteomes" id="UP000316665">
    <property type="component" value="Chromosome"/>
</dbReference>
<evidence type="ECO:0000256" key="2">
    <source>
        <dbReference type="ARBA" id="ARBA00022692"/>
    </source>
</evidence>
<reference evidence="6 7" key="1">
    <citation type="submission" date="2019-06" db="EMBL/GenBank/DDBJ databases">
        <title>Complete genome sequence of Janthinobacterium sp. SNU WT3 isolated from diseased rainbow trout.</title>
        <authorList>
            <person name="Oh W.T."/>
            <person name="Park S.C."/>
        </authorList>
    </citation>
    <scope>NUCLEOTIDE SEQUENCE [LARGE SCALE GENOMIC DNA]</scope>
    <source>
        <strain evidence="6 7">SNU WT3</strain>
    </source>
</reference>
<protein>
    <submittedName>
        <fullName evidence="6">ShlB/FhaC/HecB family hemolysin secretion/activation protein</fullName>
    </submittedName>
</protein>
<gene>
    <name evidence="6" type="ORF">FJQ89_11995</name>
</gene>
<evidence type="ECO:0000259" key="4">
    <source>
        <dbReference type="Pfam" id="PF03865"/>
    </source>
</evidence>
<dbReference type="PANTHER" id="PTHR34597">
    <property type="entry name" value="SLR1661 PROTEIN"/>
    <property type="match status" value="1"/>
</dbReference>
<dbReference type="GO" id="GO:0098046">
    <property type="term" value="C:type V protein secretion system complex"/>
    <property type="evidence" value="ECO:0007669"/>
    <property type="project" value="TreeGrafter"/>
</dbReference>
<dbReference type="KEGG" id="jas:FJQ89_11995"/>
<evidence type="ECO:0000313" key="6">
    <source>
        <dbReference type="EMBL" id="QDG71057.1"/>
    </source>
</evidence>
<evidence type="ECO:0000256" key="3">
    <source>
        <dbReference type="ARBA" id="ARBA00023237"/>
    </source>
</evidence>
<dbReference type="GO" id="GO:0008320">
    <property type="term" value="F:protein transmembrane transporter activity"/>
    <property type="evidence" value="ECO:0007669"/>
    <property type="project" value="TreeGrafter"/>
</dbReference>
<evidence type="ECO:0000259" key="5">
    <source>
        <dbReference type="Pfam" id="PF08479"/>
    </source>
</evidence>
<proteinExistence type="predicted"/>
<dbReference type="GO" id="GO:0046819">
    <property type="term" value="P:protein secretion by the type V secretion system"/>
    <property type="evidence" value="ECO:0007669"/>
    <property type="project" value="TreeGrafter"/>
</dbReference>
<keyword evidence="2" id="KW-0812">Transmembrane</keyword>
<dbReference type="InterPro" id="IPR013686">
    <property type="entry name" value="Polypept-transport_assoc_ShlB"/>
</dbReference>
<dbReference type="PANTHER" id="PTHR34597:SF1">
    <property type="entry name" value="HEME_HEMOPEXIN TRANSPORTER PROTEIN HUXB"/>
    <property type="match status" value="1"/>
</dbReference>
<dbReference type="Gene3D" id="2.40.160.50">
    <property type="entry name" value="membrane protein fhac: a member of the omp85/tpsb transporter family"/>
    <property type="match status" value="1"/>
</dbReference>
<feature type="domain" description="Polypeptide-transport-associated ShlB-type" evidence="5">
    <location>
        <begin position="92"/>
        <end position="166"/>
    </location>
</feature>
<dbReference type="InterPro" id="IPR051544">
    <property type="entry name" value="TPS_OM_transporter"/>
</dbReference>
<organism evidence="6 7">
    <name type="scientific">Janthinobacterium tructae</name>
    <dbReference type="NCBI Taxonomy" id="2590869"/>
    <lineage>
        <taxon>Bacteria</taxon>
        <taxon>Pseudomonadati</taxon>
        <taxon>Pseudomonadota</taxon>
        <taxon>Betaproteobacteria</taxon>
        <taxon>Burkholderiales</taxon>
        <taxon>Oxalobacteraceae</taxon>
        <taxon>Janthinobacterium</taxon>
    </lineage>
</organism>
<keyword evidence="1" id="KW-1134">Transmembrane beta strand</keyword>
<dbReference type="AlphaFoldDB" id="A0A4Y6RF41"/>
<dbReference type="Pfam" id="PF03865">
    <property type="entry name" value="ShlB"/>
    <property type="match status" value="1"/>
</dbReference>
<keyword evidence="1" id="KW-0472">Membrane</keyword>
<keyword evidence="7" id="KW-1185">Reference proteome</keyword>
<evidence type="ECO:0000313" key="7">
    <source>
        <dbReference type="Proteomes" id="UP000316665"/>
    </source>
</evidence>